<sequence length="163" mass="17938">MGATKISMTAFWLGISILTGCTKMSNSVGGQPALAAAAARNFVATGTASDAFSAFFPVYTVTRTDFTNYTITYPDDTTFTITGKRYYIEMGNYYDTTTANLRSVTFNYTSKSSADSTYMYDSREPDPSFIRIKNDTLYIHFHSGSGCSEYSEVSDFAGKINKL</sequence>
<evidence type="ECO:0000313" key="1">
    <source>
        <dbReference type="EMBL" id="PQJ09809.1"/>
    </source>
</evidence>
<dbReference type="AlphaFoldDB" id="A0A2S7SSB4"/>
<dbReference type="Proteomes" id="UP000239872">
    <property type="component" value="Unassembled WGS sequence"/>
</dbReference>
<gene>
    <name evidence="1" type="ORF">CJD36_017950</name>
</gene>
<name>A0A2S7SSB4_9BACT</name>
<organism evidence="1 2">
    <name type="scientific">Flavipsychrobacter stenotrophus</name>
    <dbReference type="NCBI Taxonomy" id="2077091"/>
    <lineage>
        <taxon>Bacteria</taxon>
        <taxon>Pseudomonadati</taxon>
        <taxon>Bacteroidota</taxon>
        <taxon>Chitinophagia</taxon>
        <taxon>Chitinophagales</taxon>
        <taxon>Chitinophagaceae</taxon>
        <taxon>Flavipsychrobacter</taxon>
    </lineage>
</organism>
<accession>A0A2S7SSB4</accession>
<dbReference type="EMBL" id="PPSL01000005">
    <property type="protein sequence ID" value="PQJ09809.1"/>
    <property type="molecule type" value="Genomic_DNA"/>
</dbReference>
<dbReference type="PROSITE" id="PS51257">
    <property type="entry name" value="PROKAR_LIPOPROTEIN"/>
    <property type="match status" value="1"/>
</dbReference>
<proteinExistence type="predicted"/>
<reference evidence="1 2" key="1">
    <citation type="submission" date="2018-01" db="EMBL/GenBank/DDBJ databases">
        <title>A novel member of the phylum Bacteroidetes isolated from glacier ice.</title>
        <authorList>
            <person name="Liu Q."/>
            <person name="Xin Y.-H."/>
        </authorList>
    </citation>
    <scope>NUCLEOTIDE SEQUENCE [LARGE SCALE GENOMIC DNA]</scope>
    <source>
        <strain evidence="1 2">RB1R16</strain>
    </source>
</reference>
<comment type="caution">
    <text evidence="1">The sequence shown here is derived from an EMBL/GenBank/DDBJ whole genome shotgun (WGS) entry which is preliminary data.</text>
</comment>
<keyword evidence="2" id="KW-1185">Reference proteome</keyword>
<evidence type="ECO:0000313" key="2">
    <source>
        <dbReference type="Proteomes" id="UP000239872"/>
    </source>
</evidence>
<protein>
    <submittedName>
        <fullName evidence="1">Uncharacterized protein</fullName>
    </submittedName>
</protein>